<dbReference type="Pfam" id="PF26090">
    <property type="entry name" value="SH3_HelY"/>
    <property type="match status" value="1"/>
</dbReference>
<evidence type="ECO:0000256" key="5">
    <source>
        <dbReference type="SAM" id="MobiDB-lite"/>
    </source>
</evidence>
<evidence type="ECO:0000256" key="4">
    <source>
        <dbReference type="ARBA" id="ARBA00022840"/>
    </source>
</evidence>
<evidence type="ECO:0000313" key="9">
    <source>
        <dbReference type="Proteomes" id="UP000239485"/>
    </source>
</evidence>
<evidence type="ECO:0000256" key="1">
    <source>
        <dbReference type="ARBA" id="ARBA00022741"/>
    </source>
</evidence>
<name>A0A2S6IKK5_9ACTN</name>
<evidence type="ECO:0000259" key="6">
    <source>
        <dbReference type="PROSITE" id="PS51192"/>
    </source>
</evidence>
<proteinExistence type="predicted"/>
<dbReference type="PANTHER" id="PTHR12131:SF1">
    <property type="entry name" value="ATP-DEPENDENT RNA HELICASE SUPV3L1, MITOCHONDRIAL-RELATED"/>
    <property type="match status" value="1"/>
</dbReference>
<dbReference type="InterPro" id="IPR050699">
    <property type="entry name" value="RNA-DNA_Helicase"/>
</dbReference>
<reference evidence="8 9" key="1">
    <citation type="submission" date="2018-02" db="EMBL/GenBank/DDBJ databases">
        <title>Genomic Encyclopedia of Archaeal and Bacterial Type Strains, Phase II (KMG-II): from individual species to whole genera.</title>
        <authorList>
            <person name="Goeker M."/>
        </authorList>
    </citation>
    <scope>NUCLEOTIDE SEQUENCE [LARGE SCALE GENOMIC DNA]</scope>
    <source>
        <strain evidence="8 9">DSM 22857</strain>
    </source>
</reference>
<dbReference type="AlphaFoldDB" id="A0A2S6IKK5"/>
<dbReference type="Pfam" id="PF00271">
    <property type="entry name" value="Helicase_C"/>
    <property type="match status" value="1"/>
</dbReference>
<protein>
    <submittedName>
        <fullName evidence="8">ATP-dependent RNA helicase HelY</fullName>
    </submittedName>
</protein>
<accession>A0A2S6IKK5</accession>
<dbReference type="InterPro" id="IPR058621">
    <property type="entry name" value="SH3_HelY"/>
</dbReference>
<dbReference type="Pfam" id="PF00270">
    <property type="entry name" value="DEAD"/>
    <property type="match status" value="1"/>
</dbReference>
<dbReference type="GO" id="GO:0003676">
    <property type="term" value="F:nucleic acid binding"/>
    <property type="evidence" value="ECO:0007669"/>
    <property type="project" value="InterPro"/>
</dbReference>
<dbReference type="GO" id="GO:0055087">
    <property type="term" value="C:Ski complex"/>
    <property type="evidence" value="ECO:0007669"/>
    <property type="project" value="TreeGrafter"/>
</dbReference>
<dbReference type="CDD" id="cd18795">
    <property type="entry name" value="SF2_C_Ski2"/>
    <property type="match status" value="1"/>
</dbReference>
<dbReference type="InterPro" id="IPR001650">
    <property type="entry name" value="Helicase_C-like"/>
</dbReference>
<dbReference type="SMART" id="SM00487">
    <property type="entry name" value="DEXDc"/>
    <property type="match status" value="1"/>
</dbReference>
<keyword evidence="9" id="KW-1185">Reference proteome</keyword>
<dbReference type="Proteomes" id="UP000239485">
    <property type="component" value="Unassembled WGS sequence"/>
</dbReference>
<dbReference type="SUPFAM" id="SSF52540">
    <property type="entry name" value="P-loop containing nucleoside triphosphate hydrolases"/>
    <property type="match status" value="1"/>
</dbReference>
<evidence type="ECO:0000256" key="2">
    <source>
        <dbReference type="ARBA" id="ARBA00022801"/>
    </source>
</evidence>
<keyword evidence="4" id="KW-0067">ATP-binding</keyword>
<dbReference type="GO" id="GO:0070478">
    <property type="term" value="P:nuclear-transcribed mRNA catabolic process, 3'-5' exonucleolytic nonsense-mediated decay"/>
    <property type="evidence" value="ECO:0007669"/>
    <property type="project" value="TreeGrafter"/>
</dbReference>
<dbReference type="InterPro" id="IPR011545">
    <property type="entry name" value="DEAD/DEAH_box_helicase_dom"/>
</dbReference>
<dbReference type="Pfam" id="PF21408">
    <property type="entry name" value="MTR4-like_stalk"/>
    <property type="match status" value="1"/>
</dbReference>
<dbReference type="Gene3D" id="1.10.3380.30">
    <property type="match status" value="1"/>
</dbReference>
<dbReference type="GO" id="GO:0004386">
    <property type="term" value="F:helicase activity"/>
    <property type="evidence" value="ECO:0007669"/>
    <property type="project" value="UniProtKB-KW"/>
</dbReference>
<dbReference type="PROSITE" id="PS51194">
    <property type="entry name" value="HELICASE_CTER"/>
    <property type="match status" value="1"/>
</dbReference>
<sequence length="931" mass="101536">MSYCRDMASPAERYAAARRRDAERRTHLATFTDGIGFELDPFQVQACQALEAGRGVLVAAPTGAGKTVVGEFAVHLALVTGRKAFYTTPIKALSNQKYTELVARHGAASVGLLTGDNTVNGDAPVVVMTTEVLRNMLYAGSSTLAGLGYVVMDEVHYLADRFRGAVWEEVIIHLPSDVLVASLSATVSNAEEFGAWLDTVRGDTEIVVSEHRPVPLWQHLAVGTRLYDLFTDPAGDPLEGDEGSLVPGAIVNPELVALARQQVRADRLTRGPGRDRRRGPVRGPRPGTPGRAQVLEVLDAAGLLPAITFIFSRAGCDAAVQQCMAWGIKLTTPEEQREIRRRVEERCADIPSADLAVLGYWEWLDGLEHGLAAHHAGLLPTFKETVEHLFAAGLVKAVFATETLALGVNMPARSVVLEKLVKWNGQAHVDITPGEYTQLTGRAGRRGIDVEGHAVVLWTPGTDPEAVAGLASRRTFPLRSSFRPTYNMAVNLVEQVGRQPARDILETSFAQFQADRAVVGLAKRIRTQQEALAGYREAMTCHLGDFAEYHRLRQEVSEREKDMSRATQVQRRAEAAASLEGLKPGDVIRLPGGRRAGFAVVLDPGAPRGFEGPQPRILTADRQVKLLTAADVTTAVERIARVKVPKDFNWRSPHARRDLASSLRNALAEIGGGEPLPGRGRARSGAADDERLVELRAALRAHPCHGCADREEHARWAQREEKLARETRALAKRVESRTATIARTFDHVCDVLTTLGYLTPDGSAVTDQGRLLRRIYAETDLLVAQCVRHGAWRTLDGPGLAAVVSSLVHEARREEVGQSARLPRGTDEAMAATVRLWSELTDLEEAHHVPLTREPDAGLAWAVHRWARGHRLDEVLRDADLSAGDFVRRCKQLVDLLDQIAEAAGDDPLRAVARDALDSVRRGVVAYSSVG</sequence>
<dbReference type="InterPro" id="IPR014001">
    <property type="entry name" value="Helicase_ATP-bd"/>
</dbReference>
<keyword evidence="1" id="KW-0547">Nucleotide-binding</keyword>
<dbReference type="Pfam" id="PF08148">
    <property type="entry name" value="DSHCT"/>
    <property type="match status" value="1"/>
</dbReference>
<dbReference type="PANTHER" id="PTHR12131">
    <property type="entry name" value="ATP-DEPENDENT RNA AND DNA HELICASE"/>
    <property type="match status" value="1"/>
</dbReference>
<feature type="domain" description="Helicase C-terminal" evidence="7">
    <location>
        <begin position="293"/>
        <end position="494"/>
    </location>
</feature>
<dbReference type="InterPro" id="IPR048392">
    <property type="entry name" value="MTR4-like_stalk"/>
</dbReference>
<evidence type="ECO:0000259" key="7">
    <source>
        <dbReference type="PROSITE" id="PS51194"/>
    </source>
</evidence>
<feature type="domain" description="Helicase ATP-binding" evidence="6">
    <location>
        <begin position="47"/>
        <end position="205"/>
    </location>
</feature>
<evidence type="ECO:0000256" key="3">
    <source>
        <dbReference type="ARBA" id="ARBA00022806"/>
    </source>
</evidence>
<dbReference type="EMBL" id="PTJD01000007">
    <property type="protein sequence ID" value="PPK94706.1"/>
    <property type="molecule type" value="Genomic_DNA"/>
</dbReference>
<dbReference type="Gene3D" id="3.40.50.300">
    <property type="entry name" value="P-loop containing nucleotide triphosphate hydrolases"/>
    <property type="match status" value="2"/>
</dbReference>
<evidence type="ECO:0000313" key="8">
    <source>
        <dbReference type="EMBL" id="PPK94706.1"/>
    </source>
</evidence>
<dbReference type="GO" id="GO:0005524">
    <property type="term" value="F:ATP binding"/>
    <property type="evidence" value="ECO:0007669"/>
    <property type="project" value="UniProtKB-KW"/>
</dbReference>
<comment type="caution">
    <text evidence="8">The sequence shown here is derived from an EMBL/GenBank/DDBJ whole genome shotgun (WGS) entry which is preliminary data.</text>
</comment>
<dbReference type="InterPro" id="IPR012961">
    <property type="entry name" value="Ski2/MTR4_C"/>
</dbReference>
<dbReference type="PROSITE" id="PS51192">
    <property type="entry name" value="HELICASE_ATP_BIND_1"/>
    <property type="match status" value="1"/>
</dbReference>
<dbReference type="SMART" id="SM00490">
    <property type="entry name" value="HELICc"/>
    <property type="match status" value="1"/>
</dbReference>
<dbReference type="SMART" id="SM01142">
    <property type="entry name" value="DSHCT"/>
    <property type="match status" value="1"/>
</dbReference>
<feature type="compositionally biased region" description="Low complexity" evidence="5">
    <location>
        <begin position="281"/>
        <end position="291"/>
    </location>
</feature>
<dbReference type="InterPro" id="IPR027417">
    <property type="entry name" value="P-loop_NTPase"/>
</dbReference>
<gene>
    <name evidence="8" type="ORF">CLV92_107209</name>
</gene>
<keyword evidence="2" id="KW-0378">Hydrolase</keyword>
<feature type="region of interest" description="Disordered" evidence="5">
    <location>
        <begin position="267"/>
        <end position="291"/>
    </location>
</feature>
<keyword evidence="3 8" id="KW-0347">Helicase</keyword>
<organism evidence="8 9">
    <name type="scientific">Kineococcus xinjiangensis</name>
    <dbReference type="NCBI Taxonomy" id="512762"/>
    <lineage>
        <taxon>Bacteria</taxon>
        <taxon>Bacillati</taxon>
        <taxon>Actinomycetota</taxon>
        <taxon>Actinomycetes</taxon>
        <taxon>Kineosporiales</taxon>
        <taxon>Kineosporiaceae</taxon>
        <taxon>Kineococcus</taxon>
    </lineage>
</organism>
<dbReference type="GO" id="GO:0016787">
    <property type="term" value="F:hydrolase activity"/>
    <property type="evidence" value="ECO:0007669"/>
    <property type="project" value="UniProtKB-KW"/>
</dbReference>